<evidence type="ECO:0000313" key="2">
    <source>
        <dbReference type="EMBL" id="KAG0500509.1"/>
    </source>
</evidence>
<feature type="compositionally biased region" description="Basic and acidic residues" evidence="1">
    <location>
        <begin position="54"/>
        <end position="72"/>
    </location>
</feature>
<name>A0A835RYC8_VANPL</name>
<dbReference type="AlphaFoldDB" id="A0A835RYC8"/>
<evidence type="ECO:0000313" key="3">
    <source>
        <dbReference type="Proteomes" id="UP000639772"/>
    </source>
</evidence>
<reference evidence="2 3" key="1">
    <citation type="journal article" date="2020" name="Nat. Food">
        <title>A phased Vanilla planifolia genome enables genetic improvement of flavour and production.</title>
        <authorList>
            <person name="Hasing T."/>
            <person name="Tang H."/>
            <person name="Brym M."/>
            <person name="Khazi F."/>
            <person name="Huang T."/>
            <person name="Chambers A.H."/>
        </authorList>
    </citation>
    <scope>NUCLEOTIDE SEQUENCE [LARGE SCALE GENOMIC DNA]</scope>
    <source>
        <tissue evidence="2">Leaf</tissue>
    </source>
</reference>
<accession>A0A835RYC8</accession>
<sequence>MHQASNLEQQIKSMEEILTEEERDRLTPGQKAGFLGSRPRRNASSFAKGWMGQRRSEESLRDDDRDDHRSDK</sequence>
<feature type="compositionally biased region" description="Polar residues" evidence="1">
    <location>
        <begin position="1"/>
        <end position="12"/>
    </location>
</feature>
<organism evidence="2 3">
    <name type="scientific">Vanilla planifolia</name>
    <name type="common">Vanilla</name>
    <dbReference type="NCBI Taxonomy" id="51239"/>
    <lineage>
        <taxon>Eukaryota</taxon>
        <taxon>Viridiplantae</taxon>
        <taxon>Streptophyta</taxon>
        <taxon>Embryophyta</taxon>
        <taxon>Tracheophyta</taxon>
        <taxon>Spermatophyta</taxon>
        <taxon>Magnoliopsida</taxon>
        <taxon>Liliopsida</taxon>
        <taxon>Asparagales</taxon>
        <taxon>Orchidaceae</taxon>
        <taxon>Vanilloideae</taxon>
        <taxon>Vanilleae</taxon>
        <taxon>Vanilla</taxon>
    </lineage>
</organism>
<gene>
    <name evidence="2" type="ORF">HPP92_000581</name>
</gene>
<comment type="caution">
    <text evidence="2">The sequence shown here is derived from an EMBL/GenBank/DDBJ whole genome shotgun (WGS) entry which is preliminary data.</text>
</comment>
<protein>
    <submittedName>
        <fullName evidence="2">Uncharacterized protein</fullName>
    </submittedName>
</protein>
<dbReference type="Proteomes" id="UP000639772">
    <property type="component" value="Chromosome 1"/>
</dbReference>
<feature type="region of interest" description="Disordered" evidence="1">
    <location>
        <begin position="1"/>
        <end position="72"/>
    </location>
</feature>
<proteinExistence type="predicted"/>
<dbReference type="EMBL" id="JADCNM010000001">
    <property type="protein sequence ID" value="KAG0500509.1"/>
    <property type="molecule type" value="Genomic_DNA"/>
</dbReference>
<evidence type="ECO:0000256" key="1">
    <source>
        <dbReference type="SAM" id="MobiDB-lite"/>
    </source>
</evidence>